<evidence type="ECO:0000313" key="3">
    <source>
        <dbReference type="EMBL" id="MCU7380818.1"/>
    </source>
</evidence>
<dbReference type="RefSeq" id="WP_269478814.1">
    <property type="nucleotide sequence ID" value="NZ_JAOSHN010000014.1"/>
</dbReference>
<evidence type="ECO:0000256" key="1">
    <source>
        <dbReference type="SAM" id="Coils"/>
    </source>
</evidence>
<organism evidence="3 4">
    <name type="scientific">Hominibacterium faecale</name>
    <dbReference type="NCBI Taxonomy" id="2839743"/>
    <lineage>
        <taxon>Bacteria</taxon>
        <taxon>Bacillati</taxon>
        <taxon>Bacillota</taxon>
        <taxon>Clostridia</taxon>
        <taxon>Peptostreptococcales</taxon>
        <taxon>Anaerovoracaceae</taxon>
        <taxon>Hominibacterium</taxon>
    </lineage>
</organism>
<dbReference type="Proteomes" id="UP001065549">
    <property type="component" value="Unassembled WGS sequence"/>
</dbReference>
<gene>
    <name evidence="3" type="ORF">OBO34_21115</name>
</gene>
<comment type="caution">
    <text evidence="3">The sequence shown here is derived from an EMBL/GenBank/DDBJ whole genome shotgun (WGS) entry which is preliminary data.</text>
</comment>
<dbReference type="AlphaFoldDB" id="A0A9J6QZE2"/>
<keyword evidence="2" id="KW-1133">Transmembrane helix</keyword>
<evidence type="ECO:0000256" key="2">
    <source>
        <dbReference type="SAM" id="Phobius"/>
    </source>
</evidence>
<keyword evidence="4" id="KW-1185">Reference proteome</keyword>
<name>A0A9J6QZE2_9FIRM</name>
<keyword evidence="2" id="KW-0472">Membrane</keyword>
<protein>
    <submittedName>
        <fullName evidence="3">Uncharacterized protein</fullName>
    </submittedName>
</protein>
<reference evidence="3" key="1">
    <citation type="submission" date="2022-09" db="EMBL/GenBank/DDBJ databases">
        <title>Culturomic study of gut microbiota in children with autism spectrum disorder.</title>
        <authorList>
            <person name="Efimov B.A."/>
            <person name="Chaplin A.V."/>
            <person name="Sokolova S.R."/>
            <person name="Pikina A.P."/>
            <person name="Korzhanova M."/>
            <person name="Belova V."/>
            <person name="Korostin D."/>
        </authorList>
    </citation>
    <scope>NUCLEOTIDE SEQUENCE</scope>
    <source>
        <strain evidence="3">ASD5510</strain>
    </source>
</reference>
<proteinExistence type="predicted"/>
<keyword evidence="1" id="KW-0175">Coiled coil</keyword>
<evidence type="ECO:0000313" key="4">
    <source>
        <dbReference type="Proteomes" id="UP001065549"/>
    </source>
</evidence>
<dbReference type="EMBL" id="JAOSHN010000014">
    <property type="protein sequence ID" value="MCU7380818.1"/>
    <property type="molecule type" value="Genomic_DNA"/>
</dbReference>
<accession>A0A9J6QZE2</accession>
<feature type="transmembrane region" description="Helical" evidence="2">
    <location>
        <begin position="25"/>
        <end position="43"/>
    </location>
</feature>
<feature type="coiled-coil region" evidence="1">
    <location>
        <begin position="54"/>
        <end position="81"/>
    </location>
</feature>
<keyword evidence="2" id="KW-0812">Transmembrane</keyword>
<sequence length="226" mass="25053">MRITGIILMCIGAIGAISLLADGDIYSALVGGLILIIVGAVLFKKGKSRIEIVAIKEQKQQAELEHQIEIKKKQEEELRRLEMFEPTETYAVTPDGLFLNDGELCFFQGQAETRKEKQVTTGYSGGSKGVSLRVAKGVSLRVGNSKGTLDKKTVTESTPGTLYITNRRIIYISEKNGFDKKFNAISGIKFYRDGLQLQIGQRNYILYTSDSQRIATILKRLAGKKN</sequence>